<keyword evidence="3 6" id="KW-0238">DNA-binding</keyword>
<dbReference type="CDD" id="cd14332">
    <property type="entry name" value="UBA_RuvA_C"/>
    <property type="match status" value="1"/>
</dbReference>
<dbReference type="InterPro" id="IPR013849">
    <property type="entry name" value="DNA_helicase_Holl-junc_RuvA_I"/>
</dbReference>
<dbReference type="Pfam" id="PF14520">
    <property type="entry name" value="HHH_5"/>
    <property type="match status" value="1"/>
</dbReference>
<dbReference type="SMART" id="SM00278">
    <property type="entry name" value="HhH1"/>
    <property type="match status" value="2"/>
</dbReference>
<keyword evidence="1 6" id="KW-0963">Cytoplasm</keyword>
<dbReference type="SUPFAM" id="SSF50249">
    <property type="entry name" value="Nucleic acid-binding proteins"/>
    <property type="match status" value="1"/>
</dbReference>
<dbReference type="InterPro" id="IPR011114">
    <property type="entry name" value="RuvA_C"/>
</dbReference>
<dbReference type="Pfam" id="PF07499">
    <property type="entry name" value="RuvA_C"/>
    <property type="match status" value="1"/>
</dbReference>
<comment type="similarity">
    <text evidence="6">Belongs to the RuvA family.</text>
</comment>
<evidence type="ECO:0000313" key="8">
    <source>
        <dbReference type="EMBL" id="MCD2422895.1"/>
    </source>
</evidence>
<evidence type="ECO:0000256" key="2">
    <source>
        <dbReference type="ARBA" id="ARBA00022763"/>
    </source>
</evidence>
<feature type="domain" description="Helix-hairpin-helix DNA-binding motif class 1" evidence="7">
    <location>
        <begin position="107"/>
        <end position="126"/>
    </location>
</feature>
<evidence type="ECO:0000256" key="4">
    <source>
        <dbReference type="ARBA" id="ARBA00023172"/>
    </source>
</evidence>
<dbReference type="Gene3D" id="1.10.150.20">
    <property type="entry name" value="5' to 3' exonuclease, C-terminal subdomain"/>
    <property type="match status" value="1"/>
</dbReference>
<dbReference type="InterPro" id="IPR012340">
    <property type="entry name" value="NA-bd_OB-fold"/>
</dbReference>
<keyword evidence="2 6" id="KW-0227">DNA damage</keyword>
<dbReference type="Pfam" id="PF01330">
    <property type="entry name" value="RuvA_N"/>
    <property type="match status" value="1"/>
</dbReference>
<dbReference type="Proteomes" id="UP001199816">
    <property type="component" value="Unassembled WGS sequence"/>
</dbReference>
<comment type="function">
    <text evidence="6">The RuvA-RuvB-RuvC complex processes Holliday junction (HJ) DNA during genetic recombination and DNA repair, while the RuvA-RuvB complex plays an important role in the rescue of blocked DNA replication forks via replication fork reversal (RFR). RuvA specifically binds to HJ cruciform DNA, conferring on it an open structure. The RuvB hexamer acts as an ATP-dependent pump, pulling dsDNA into and through the RuvAB complex. HJ branch migration allows RuvC to scan DNA until it finds its consensus sequence, where it cleaves and resolves the cruciform DNA.</text>
</comment>
<comment type="subunit">
    <text evidence="6">Homotetramer. Forms an RuvA(8)-RuvB(12)-Holliday junction (HJ) complex. HJ DNA is sandwiched between 2 RuvA tetramers; dsDNA enters through RuvA and exits via RuvB. An RuvB hexamer assembles on each DNA strand where it exits the tetramer. Each RuvB hexamer is contacted by two RuvA subunits (via domain III) on 2 adjacent RuvB subunits; this complex drives branch migration. In the full resolvosome a probable DNA-RuvA(4)-RuvB(12)-RuvC(2) complex forms which resolves the HJ.</text>
</comment>
<evidence type="ECO:0000259" key="7">
    <source>
        <dbReference type="SMART" id="SM00278"/>
    </source>
</evidence>
<proteinExistence type="inferred from homology"/>
<evidence type="ECO:0000256" key="5">
    <source>
        <dbReference type="ARBA" id="ARBA00023204"/>
    </source>
</evidence>
<evidence type="ECO:0000256" key="3">
    <source>
        <dbReference type="ARBA" id="ARBA00023125"/>
    </source>
</evidence>
<name>A0ABS8PP59_9BACT</name>
<protein>
    <recommendedName>
        <fullName evidence="6">Holliday junction branch migration complex subunit RuvA</fullName>
    </recommendedName>
</protein>
<gene>
    <name evidence="6 8" type="primary">ruvA</name>
    <name evidence="8" type="ORF">LQ567_08995</name>
</gene>
<dbReference type="NCBIfam" id="TIGR00084">
    <property type="entry name" value="ruvA"/>
    <property type="match status" value="1"/>
</dbReference>
<dbReference type="SUPFAM" id="SSF46929">
    <property type="entry name" value="DNA helicase RuvA subunit, C-terminal domain"/>
    <property type="match status" value="1"/>
</dbReference>
<dbReference type="RefSeq" id="WP_231004166.1">
    <property type="nucleotide sequence ID" value="NZ_JAJNEC010000005.1"/>
</dbReference>
<dbReference type="Gene3D" id="1.10.8.10">
    <property type="entry name" value="DNA helicase RuvA subunit, C-terminal domain"/>
    <property type="match status" value="1"/>
</dbReference>
<evidence type="ECO:0000313" key="9">
    <source>
        <dbReference type="Proteomes" id="UP001199816"/>
    </source>
</evidence>
<feature type="region of interest" description="Domain III" evidence="6">
    <location>
        <begin position="148"/>
        <end position="195"/>
    </location>
</feature>
<sequence length="195" mass="21125">MYAYLKGKFAFKTPSSVIVDVNGVGYEVNISLNTYSKIEALGEGLLFTHLLIREDAQLLYGFADSREKDIFLGLIGVSGIGAGTARLILSYMKPDEVVKAITYGDAKSLERIKGIGKKTAERAVLELKDKLGKLHIDLPVEQALTAVPSVRQDAVEALLALGIQRAQAEQAVQKVLAQEPETGLEQLVKKALKGI</sequence>
<reference evidence="8 9" key="1">
    <citation type="submission" date="2021-11" db="EMBL/GenBank/DDBJ databases">
        <title>Genomic of Niabella pedocola.</title>
        <authorList>
            <person name="Wu T."/>
        </authorList>
    </citation>
    <scope>NUCLEOTIDE SEQUENCE [LARGE SCALE GENOMIC DNA]</scope>
    <source>
        <strain evidence="8 9">JCM 31011</strain>
    </source>
</reference>
<dbReference type="SUPFAM" id="SSF47781">
    <property type="entry name" value="RuvA domain 2-like"/>
    <property type="match status" value="1"/>
</dbReference>
<dbReference type="InterPro" id="IPR003583">
    <property type="entry name" value="Hlx-hairpin-Hlx_DNA-bd_motif"/>
</dbReference>
<comment type="domain">
    <text evidence="6">Has three domains with a flexible linker between the domains II and III and assumes an 'L' shape. Domain III is highly mobile and contacts RuvB.</text>
</comment>
<keyword evidence="5 6" id="KW-0234">DNA repair</keyword>
<comment type="subcellular location">
    <subcellularLocation>
        <location evidence="6">Cytoplasm</location>
    </subcellularLocation>
</comment>
<keyword evidence="4 6" id="KW-0233">DNA recombination</keyword>
<dbReference type="InterPro" id="IPR036267">
    <property type="entry name" value="RuvA_C_sf"/>
</dbReference>
<evidence type="ECO:0000256" key="6">
    <source>
        <dbReference type="HAMAP-Rule" id="MF_00031"/>
    </source>
</evidence>
<feature type="domain" description="Helix-hairpin-helix DNA-binding motif class 1" evidence="7">
    <location>
        <begin position="72"/>
        <end position="91"/>
    </location>
</feature>
<comment type="caution">
    <text evidence="8">The sequence shown here is derived from an EMBL/GenBank/DDBJ whole genome shotgun (WGS) entry which is preliminary data.</text>
</comment>
<dbReference type="InterPro" id="IPR010994">
    <property type="entry name" value="RuvA_2-like"/>
</dbReference>
<comment type="caution">
    <text evidence="6">Lacks conserved residue(s) required for the propagation of feature annotation.</text>
</comment>
<organism evidence="8 9">
    <name type="scientific">Niabella pedocola</name>
    <dbReference type="NCBI Taxonomy" id="1752077"/>
    <lineage>
        <taxon>Bacteria</taxon>
        <taxon>Pseudomonadati</taxon>
        <taxon>Bacteroidota</taxon>
        <taxon>Chitinophagia</taxon>
        <taxon>Chitinophagales</taxon>
        <taxon>Chitinophagaceae</taxon>
        <taxon>Niabella</taxon>
    </lineage>
</organism>
<dbReference type="Gene3D" id="2.40.50.140">
    <property type="entry name" value="Nucleic acid-binding proteins"/>
    <property type="match status" value="1"/>
</dbReference>
<accession>A0ABS8PP59</accession>
<dbReference type="InterPro" id="IPR000085">
    <property type="entry name" value="RuvA"/>
</dbReference>
<evidence type="ECO:0000256" key="1">
    <source>
        <dbReference type="ARBA" id="ARBA00022490"/>
    </source>
</evidence>
<keyword evidence="9" id="KW-1185">Reference proteome</keyword>
<dbReference type="HAMAP" id="MF_00031">
    <property type="entry name" value="DNA_HJ_migration_RuvA"/>
    <property type="match status" value="1"/>
</dbReference>
<dbReference type="EMBL" id="JAJNEC010000005">
    <property type="protein sequence ID" value="MCD2422895.1"/>
    <property type="molecule type" value="Genomic_DNA"/>
</dbReference>